<evidence type="ECO:0000256" key="7">
    <source>
        <dbReference type="ARBA" id="ARBA00023136"/>
    </source>
</evidence>
<evidence type="ECO:0000256" key="4">
    <source>
        <dbReference type="ARBA" id="ARBA00022692"/>
    </source>
</evidence>
<dbReference type="AlphaFoldDB" id="A0AAW1QVV8"/>
<dbReference type="PANTHER" id="PTHR43066">
    <property type="entry name" value="RHOMBOID-RELATED PROTEIN"/>
    <property type="match status" value="1"/>
</dbReference>
<evidence type="ECO:0000256" key="2">
    <source>
        <dbReference type="ARBA" id="ARBA00009045"/>
    </source>
</evidence>
<accession>A0AAW1QVV8</accession>
<evidence type="ECO:0000256" key="8">
    <source>
        <dbReference type="SAM" id="Phobius"/>
    </source>
</evidence>
<evidence type="ECO:0000256" key="6">
    <source>
        <dbReference type="ARBA" id="ARBA00022989"/>
    </source>
</evidence>
<reference evidence="10 11" key="1">
    <citation type="journal article" date="2024" name="Nat. Commun.">
        <title>Phylogenomics reveals the evolutionary origins of lichenization in chlorophyte algae.</title>
        <authorList>
            <person name="Puginier C."/>
            <person name="Libourel C."/>
            <person name="Otte J."/>
            <person name="Skaloud P."/>
            <person name="Haon M."/>
            <person name="Grisel S."/>
            <person name="Petersen M."/>
            <person name="Berrin J.G."/>
            <person name="Delaux P.M."/>
            <person name="Dal Grande F."/>
            <person name="Keller J."/>
        </authorList>
    </citation>
    <scope>NUCLEOTIDE SEQUENCE [LARGE SCALE GENOMIC DNA]</scope>
    <source>
        <strain evidence="10 11">SAG 245.80</strain>
    </source>
</reference>
<keyword evidence="5" id="KW-0378">Hydrolase</keyword>
<evidence type="ECO:0000256" key="3">
    <source>
        <dbReference type="ARBA" id="ARBA00022670"/>
    </source>
</evidence>
<evidence type="ECO:0000313" key="10">
    <source>
        <dbReference type="EMBL" id="KAK9825660.1"/>
    </source>
</evidence>
<organism evidence="10 11">
    <name type="scientific">Elliptochloris bilobata</name>
    <dbReference type="NCBI Taxonomy" id="381761"/>
    <lineage>
        <taxon>Eukaryota</taxon>
        <taxon>Viridiplantae</taxon>
        <taxon>Chlorophyta</taxon>
        <taxon>core chlorophytes</taxon>
        <taxon>Trebouxiophyceae</taxon>
        <taxon>Trebouxiophyceae incertae sedis</taxon>
        <taxon>Elliptochloris clade</taxon>
        <taxon>Elliptochloris</taxon>
    </lineage>
</organism>
<keyword evidence="7 8" id="KW-0472">Membrane</keyword>
<dbReference type="GO" id="GO:0006508">
    <property type="term" value="P:proteolysis"/>
    <property type="evidence" value="ECO:0007669"/>
    <property type="project" value="UniProtKB-KW"/>
</dbReference>
<feature type="domain" description="Peptidase S54 rhomboid" evidence="9">
    <location>
        <begin position="50"/>
        <end position="197"/>
    </location>
</feature>
<name>A0AAW1QVV8_9CHLO</name>
<comment type="caution">
    <text evidence="10">The sequence shown here is derived from an EMBL/GenBank/DDBJ whole genome shotgun (WGS) entry which is preliminary data.</text>
</comment>
<proteinExistence type="inferred from homology"/>
<dbReference type="GO" id="GO:0004252">
    <property type="term" value="F:serine-type endopeptidase activity"/>
    <property type="evidence" value="ECO:0007669"/>
    <property type="project" value="InterPro"/>
</dbReference>
<dbReference type="GO" id="GO:0016020">
    <property type="term" value="C:membrane"/>
    <property type="evidence" value="ECO:0007669"/>
    <property type="project" value="UniProtKB-SubCell"/>
</dbReference>
<evidence type="ECO:0000256" key="1">
    <source>
        <dbReference type="ARBA" id="ARBA00004141"/>
    </source>
</evidence>
<comment type="similarity">
    <text evidence="2">Belongs to the peptidase S54 family.</text>
</comment>
<feature type="transmembrane region" description="Helical" evidence="8">
    <location>
        <begin position="125"/>
        <end position="143"/>
    </location>
</feature>
<dbReference type="Proteomes" id="UP001445335">
    <property type="component" value="Unassembled WGS sequence"/>
</dbReference>
<protein>
    <recommendedName>
        <fullName evidence="9">Peptidase S54 rhomboid domain-containing protein</fullName>
    </recommendedName>
</protein>
<dbReference type="EMBL" id="JALJOU010000072">
    <property type="protein sequence ID" value="KAK9825660.1"/>
    <property type="molecule type" value="Genomic_DNA"/>
</dbReference>
<gene>
    <name evidence="10" type="ORF">WJX81_006649</name>
</gene>
<evidence type="ECO:0000313" key="11">
    <source>
        <dbReference type="Proteomes" id="UP001445335"/>
    </source>
</evidence>
<sequence length="257" mass="27394">MGTPLLLEVLQRPGTSGTAAVLIAIYLFITARRITYADVGLSYEQCLERGELYRVWTAQLSHIDLLHLLFNVSALWSVSTAELGDGGTVMYLRTSALLLVVSGAVTLLFYYILGVRLGRERYLRVTAVGYSAVIFGWMTLLAARGKGAFSVLGVAEMPMWASPLVTLVLTSIIVPQASFLGHLAGIVAGFAVAFGLFGWLTASGAAALVAWLVVLSLVPLARSGRLPFVTALGPSEPPGDVETGSALRIVNGVLERR</sequence>
<dbReference type="Gene3D" id="1.20.1540.10">
    <property type="entry name" value="Rhomboid-like"/>
    <property type="match status" value="1"/>
</dbReference>
<comment type="subcellular location">
    <subcellularLocation>
        <location evidence="1">Membrane</location>
        <topology evidence="1">Multi-pass membrane protein</topology>
    </subcellularLocation>
</comment>
<keyword evidence="6 8" id="KW-1133">Transmembrane helix</keyword>
<dbReference type="FunFam" id="1.20.1540.10:FF:000008">
    <property type="entry name" value="RHOMBOID-like protein 13"/>
    <property type="match status" value="1"/>
</dbReference>
<dbReference type="InterPro" id="IPR022764">
    <property type="entry name" value="Peptidase_S54_rhomboid_dom"/>
</dbReference>
<keyword evidence="11" id="KW-1185">Reference proteome</keyword>
<dbReference type="SUPFAM" id="SSF144091">
    <property type="entry name" value="Rhomboid-like"/>
    <property type="match status" value="1"/>
</dbReference>
<dbReference type="Pfam" id="PF01694">
    <property type="entry name" value="Rhomboid"/>
    <property type="match status" value="1"/>
</dbReference>
<keyword evidence="3" id="KW-0645">Protease</keyword>
<keyword evidence="4 8" id="KW-0812">Transmembrane</keyword>
<evidence type="ECO:0000259" key="9">
    <source>
        <dbReference type="Pfam" id="PF01694"/>
    </source>
</evidence>
<feature type="transmembrane region" description="Helical" evidence="8">
    <location>
        <begin position="14"/>
        <end position="31"/>
    </location>
</feature>
<evidence type="ECO:0000256" key="5">
    <source>
        <dbReference type="ARBA" id="ARBA00022801"/>
    </source>
</evidence>
<dbReference type="InterPro" id="IPR035952">
    <property type="entry name" value="Rhomboid-like_sf"/>
</dbReference>
<dbReference type="PANTHER" id="PTHR43066:SF1">
    <property type="entry name" value="RHOMBOID PROTEIN 2"/>
    <property type="match status" value="1"/>
</dbReference>
<feature type="transmembrane region" description="Helical" evidence="8">
    <location>
        <begin position="90"/>
        <end position="113"/>
    </location>
</feature>